<comment type="function">
    <text evidence="7">Specific class of high-redox-potential 4Fe-4S ferredoxins. Functions in anaerobic electron transport in most purple and in some other photosynthetic bacteria and in at least one genus (Paracoccus) of halophilic, denitrifying bacteria.</text>
</comment>
<dbReference type="InterPro" id="IPR000170">
    <property type="entry name" value="High_potential_FeS_prot"/>
</dbReference>
<feature type="domain" description="High potential iron-sulfur proteins family profile" evidence="9">
    <location>
        <begin position="25"/>
        <end position="103"/>
    </location>
</feature>
<keyword evidence="6 7" id="KW-0411">Iron-sulfur</keyword>
<reference evidence="10 11" key="1">
    <citation type="submission" date="2014-03" db="EMBL/GenBank/DDBJ databases">
        <title>Genome of Polynucleobacter strain MWH-MoK4.</title>
        <authorList>
            <person name="Hahn M.W."/>
        </authorList>
    </citation>
    <scope>NUCLEOTIDE SEQUENCE [LARGE SCALE GENOMIC DNA]</scope>
    <source>
        <strain evidence="10 11">MWH-MoK4</strain>
    </source>
</reference>
<evidence type="ECO:0000256" key="7">
    <source>
        <dbReference type="RuleBase" id="RU000620"/>
    </source>
</evidence>
<evidence type="ECO:0000256" key="4">
    <source>
        <dbReference type="ARBA" id="ARBA00022982"/>
    </source>
</evidence>
<evidence type="ECO:0000256" key="5">
    <source>
        <dbReference type="ARBA" id="ARBA00023004"/>
    </source>
</evidence>
<dbReference type="Gene3D" id="4.10.490.10">
    <property type="entry name" value="High potential iron-sulphur protein"/>
    <property type="match status" value="1"/>
</dbReference>
<keyword evidence="11" id="KW-1185">Reference proteome</keyword>
<keyword evidence="5 7" id="KW-0408">Iron</keyword>
<feature type="signal peptide" evidence="8">
    <location>
        <begin position="1"/>
        <end position="27"/>
    </location>
</feature>
<dbReference type="HOGENOM" id="CLU_147871_0_0_4"/>
<dbReference type="GO" id="GO:0019646">
    <property type="term" value="P:aerobic electron transport chain"/>
    <property type="evidence" value="ECO:0007669"/>
    <property type="project" value="InterPro"/>
</dbReference>
<sequence length="103" mass="10427">MQNSRRQFMILSAAGACTLALNGQVQAQAMVAETDPQAAALGYKANATTVDKAKYPKYAAGQVCSNCALYQGKAGSAAGGCSLFGAKQVAGPGWCSAYAKKAG</sequence>
<proteinExistence type="inferred from homology"/>
<dbReference type="STRING" id="1835254.CL55_00011010"/>
<name>A0A0E3V0P5_9BURK</name>
<dbReference type="Pfam" id="PF01355">
    <property type="entry name" value="HIPIP"/>
    <property type="match status" value="1"/>
</dbReference>
<evidence type="ECO:0000256" key="1">
    <source>
        <dbReference type="ARBA" id="ARBA00022448"/>
    </source>
</evidence>
<dbReference type="PROSITE" id="PS51257">
    <property type="entry name" value="PROKAR_LIPOPROTEIN"/>
    <property type="match status" value="1"/>
</dbReference>
<evidence type="ECO:0000256" key="8">
    <source>
        <dbReference type="SAM" id="SignalP"/>
    </source>
</evidence>
<dbReference type="PATRIC" id="fig|576611.7.peg.1117"/>
<evidence type="ECO:0000313" key="10">
    <source>
        <dbReference type="EMBL" id="AKD25434.1"/>
    </source>
</evidence>
<evidence type="ECO:0000256" key="6">
    <source>
        <dbReference type="ARBA" id="ARBA00023014"/>
    </source>
</evidence>
<dbReference type="RefSeq" id="WP_046330217.1">
    <property type="nucleotide sequence ID" value="NZ_CP007501.1"/>
</dbReference>
<dbReference type="GO" id="GO:0009055">
    <property type="term" value="F:electron transfer activity"/>
    <property type="evidence" value="ECO:0007669"/>
    <property type="project" value="InterPro"/>
</dbReference>
<organism evidence="10 11">
    <name type="scientific">Polynucleobacter duraquae</name>
    <dbReference type="NCBI Taxonomy" id="1835254"/>
    <lineage>
        <taxon>Bacteria</taxon>
        <taxon>Pseudomonadati</taxon>
        <taxon>Pseudomonadota</taxon>
        <taxon>Betaproteobacteria</taxon>
        <taxon>Burkholderiales</taxon>
        <taxon>Burkholderiaceae</taxon>
        <taxon>Polynucleobacter</taxon>
    </lineage>
</organism>
<dbReference type="KEGG" id="pdq:CL55_00011010"/>
<dbReference type="Proteomes" id="UP000061135">
    <property type="component" value="Chromosome"/>
</dbReference>
<dbReference type="OrthoDB" id="5298540at2"/>
<evidence type="ECO:0000259" key="9">
    <source>
        <dbReference type="PROSITE" id="PS51373"/>
    </source>
</evidence>
<evidence type="ECO:0000313" key="11">
    <source>
        <dbReference type="Proteomes" id="UP000061135"/>
    </source>
</evidence>
<dbReference type="GO" id="GO:0051539">
    <property type="term" value="F:4 iron, 4 sulfur cluster binding"/>
    <property type="evidence" value="ECO:0007669"/>
    <property type="project" value="UniProtKB-KW"/>
</dbReference>
<dbReference type="PROSITE" id="PS51318">
    <property type="entry name" value="TAT"/>
    <property type="match status" value="1"/>
</dbReference>
<protein>
    <recommendedName>
        <fullName evidence="7">High-potential iron-sulfur protein</fullName>
        <shortName evidence="7">HiPIP</shortName>
    </recommendedName>
</protein>
<dbReference type="InterPro" id="IPR036369">
    <property type="entry name" value="HIPIP_sf"/>
</dbReference>
<evidence type="ECO:0000256" key="3">
    <source>
        <dbReference type="ARBA" id="ARBA00022723"/>
    </source>
</evidence>
<dbReference type="GO" id="GO:0046872">
    <property type="term" value="F:metal ion binding"/>
    <property type="evidence" value="ECO:0007669"/>
    <property type="project" value="UniProtKB-KW"/>
</dbReference>
<keyword evidence="1 7" id="KW-0813">Transport</keyword>
<dbReference type="PROSITE" id="PS51373">
    <property type="entry name" value="HIPIP"/>
    <property type="match status" value="1"/>
</dbReference>
<gene>
    <name evidence="10" type="ORF">CL55_00011010</name>
</gene>
<accession>A0A0E3V0P5</accession>
<keyword evidence="4 7" id="KW-0249">Electron transport</keyword>
<feature type="chain" id="PRO_5002413438" description="High-potential iron-sulfur protein" evidence="8">
    <location>
        <begin position="28"/>
        <end position="103"/>
    </location>
</feature>
<evidence type="ECO:0000256" key="2">
    <source>
        <dbReference type="ARBA" id="ARBA00022485"/>
    </source>
</evidence>
<dbReference type="AlphaFoldDB" id="A0A0E3V0P5"/>
<dbReference type="InterPro" id="IPR006311">
    <property type="entry name" value="TAT_signal"/>
</dbReference>
<keyword evidence="2 7" id="KW-0004">4Fe-4S</keyword>
<dbReference type="SUPFAM" id="SSF57652">
    <property type="entry name" value="HIPIP (high potential iron protein)"/>
    <property type="match status" value="1"/>
</dbReference>
<comment type="subunit">
    <text evidence="7">Homodimer.</text>
</comment>
<keyword evidence="3 7" id="KW-0479">Metal-binding</keyword>
<dbReference type="EMBL" id="CP007501">
    <property type="protein sequence ID" value="AKD25434.1"/>
    <property type="molecule type" value="Genomic_DNA"/>
</dbReference>
<keyword evidence="8" id="KW-0732">Signal</keyword>
<comment type="similarity">
    <text evidence="7">Belongs to the high-potential iron-sulfur protein (HiPIP) family.</text>
</comment>